<feature type="signal peptide" evidence="2">
    <location>
        <begin position="1"/>
        <end position="20"/>
    </location>
</feature>
<organism evidence="5 6">
    <name type="scientific">Tepidamorphus gemmatus</name>
    <dbReference type="NCBI Taxonomy" id="747076"/>
    <lineage>
        <taxon>Bacteria</taxon>
        <taxon>Pseudomonadati</taxon>
        <taxon>Pseudomonadota</taxon>
        <taxon>Alphaproteobacteria</taxon>
        <taxon>Hyphomicrobiales</taxon>
        <taxon>Tepidamorphaceae</taxon>
        <taxon>Tepidamorphus</taxon>
    </lineage>
</organism>
<dbReference type="OrthoDB" id="197007at2"/>
<dbReference type="Pfam" id="PF02563">
    <property type="entry name" value="Poly_export"/>
    <property type="match status" value="1"/>
</dbReference>
<reference evidence="5 6" key="1">
    <citation type="submission" date="2019-03" db="EMBL/GenBank/DDBJ databases">
        <title>Genomic Encyclopedia of Type Strains, Phase IV (KMG-IV): sequencing the most valuable type-strain genomes for metagenomic binning, comparative biology and taxonomic classification.</title>
        <authorList>
            <person name="Goeker M."/>
        </authorList>
    </citation>
    <scope>NUCLEOTIDE SEQUENCE [LARGE SCALE GENOMIC DNA]</scope>
    <source>
        <strain evidence="5 6">DSM 19345</strain>
    </source>
</reference>
<gene>
    <name evidence="5" type="ORF">EDC22_104231</name>
</gene>
<dbReference type="PROSITE" id="PS51257">
    <property type="entry name" value="PROKAR_LIPOPROTEIN"/>
    <property type="match status" value="1"/>
</dbReference>
<comment type="caution">
    <text evidence="5">The sequence shown here is derived from an EMBL/GenBank/DDBJ whole genome shotgun (WGS) entry which is preliminary data.</text>
</comment>
<dbReference type="PANTHER" id="PTHR33619">
    <property type="entry name" value="POLYSACCHARIDE EXPORT PROTEIN GFCE-RELATED"/>
    <property type="match status" value="1"/>
</dbReference>
<name>A0A4R3MGJ4_9HYPH</name>
<feature type="chain" id="PRO_5020353728" evidence="2">
    <location>
        <begin position="21"/>
        <end position="186"/>
    </location>
</feature>
<evidence type="ECO:0000313" key="6">
    <source>
        <dbReference type="Proteomes" id="UP000295678"/>
    </source>
</evidence>
<dbReference type="Pfam" id="PF10531">
    <property type="entry name" value="SLBB"/>
    <property type="match status" value="1"/>
</dbReference>
<feature type="domain" description="Soluble ligand binding" evidence="4">
    <location>
        <begin position="113"/>
        <end position="161"/>
    </location>
</feature>
<evidence type="ECO:0000259" key="3">
    <source>
        <dbReference type="Pfam" id="PF02563"/>
    </source>
</evidence>
<feature type="domain" description="Polysaccharide export protein N-terminal" evidence="3">
    <location>
        <begin position="34"/>
        <end position="107"/>
    </location>
</feature>
<protein>
    <submittedName>
        <fullName evidence="5">Polysaccharide export outer membrane protein</fullName>
    </submittedName>
</protein>
<evidence type="ECO:0000256" key="2">
    <source>
        <dbReference type="SAM" id="SignalP"/>
    </source>
</evidence>
<dbReference type="AlphaFoldDB" id="A0A4R3MGJ4"/>
<dbReference type="InterPro" id="IPR019554">
    <property type="entry name" value="Soluble_ligand-bd"/>
</dbReference>
<dbReference type="Gene3D" id="3.30.1950.10">
    <property type="entry name" value="wza like domain"/>
    <property type="match status" value="1"/>
</dbReference>
<keyword evidence="1 2" id="KW-0732">Signal</keyword>
<dbReference type="EMBL" id="SMAK01000004">
    <property type="protein sequence ID" value="TCT11469.1"/>
    <property type="molecule type" value="Genomic_DNA"/>
</dbReference>
<evidence type="ECO:0000313" key="5">
    <source>
        <dbReference type="EMBL" id="TCT11469.1"/>
    </source>
</evidence>
<dbReference type="InterPro" id="IPR003715">
    <property type="entry name" value="Poly_export_N"/>
</dbReference>
<dbReference type="RefSeq" id="WP_132806222.1">
    <property type="nucleotide sequence ID" value="NZ_SMAK01000004.1"/>
</dbReference>
<sequence length="186" mass="20172">MGRLFTCLLLCSLAVLSACAGPPKVDQRFVQALTAPYLLDSGDRLRIVVFNQPSLSNTYTVDASGFISVPLIGDVQARGKTTGELETTIAARLRAGYLREPSLTVQVDTYRPFFIMGEVRAPGQYPYVAGLTARTAVAIGGGFTPRAVQDVVVISRQIDGTIVEARVPADHPVRPGDTIYVLERWF</sequence>
<keyword evidence="6" id="KW-1185">Reference proteome</keyword>
<dbReference type="Proteomes" id="UP000295678">
    <property type="component" value="Unassembled WGS sequence"/>
</dbReference>
<evidence type="ECO:0000259" key="4">
    <source>
        <dbReference type="Pfam" id="PF10531"/>
    </source>
</evidence>
<dbReference type="GO" id="GO:0015159">
    <property type="term" value="F:polysaccharide transmembrane transporter activity"/>
    <property type="evidence" value="ECO:0007669"/>
    <property type="project" value="InterPro"/>
</dbReference>
<dbReference type="PANTHER" id="PTHR33619:SF3">
    <property type="entry name" value="POLYSACCHARIDE EXPORT PROTEIN GFCE-RELATED"/>
    <property type="match status" value="1"/>
</dbReference>
<accession>A0A4R3MGJ4</accession>
<evidence type="ECO:0000256" key="1">
    <source>
        <dbReference type="ARBA" id="ARBA00022729"/>
    </source>
</evidence>
<proteinExistence type="predicted"/>
<dbReference type="InterPro" id="IPR049712">
    <property type="entry name" value="Poly_export"/>
</dbReference>